<name>A0A8S2M017_9BILA</name>
<reference evidence="1" key="1">
    <citation type="submission" date="2021-02" db="EMBL/GenBank/DDBJ databases">
        <authorList>
            <person name="Nowell W R."/>
        </authorList>
    </citation>
    <scope>NUCLEOTIDE SEQUENCE</scope>
</reference>
<dbReference type="AlphaFoldDB" id="A0A8S2M017"/>
<comment type="caution">
    <text evidence="1">The sequence shown here is derived from an EMBL/GenBank/DDBJ whole genome shotgun (WGS) entry which is preliminary data.</text>
</comment>
<organism evidence="1 2">
    <name type="scientific">Rotaria magnacalcarata</name>
    <dbReference type="NCBI Taxonomy" id="392030"/>
    <lineage>
        <taxon>Eukaryota</taxon>
        <taxon>Metazoa</taxon>
        <taxon>Spiralia</taxon>
        <taxon>Gnathifera</taxon>
        <taxon>Rotifera</taxon>
        <taxon>Eurotatoria</taxon>
        <taxon>Bdelloidea</taxon>
        <taxon>Philodinida</taxon>
        <taxon>Philodinidae</taxon>
        <taxon>Rotaria</taxon>
    </lineage>
</organism>
<proteinExistence type="predicted"/>
<protein>
    <submittedName>
        <fullName evidence="1">Uncharacterized protein</fullName>
    </submittedName>
</protein>
<gene>
    <name evidence="1" type="ORF">BYL167_LOCUS9300</name>
</gene>
<evidence type="ECO:0000313" key="1">
    <source>
        <dbReference type="EMBL" id="CAF3917181.1"/>
    </source>
</evidence>
<feature type="non-terminal residue" evidence="1">
    <location>
        <position position="17"/>
    </location>
</feature>
<evidence type="ECO:0000313" key="2">
    <source>
        <dbReference type="Proteomes" id="UP000681967"/>
    </source>
</evidence>
<dbReference type="EMBL" id="CAJOBH010002659">
    <property type="protein sequence ID" value="CAF3917181.1"/>
    <property type="molecule type" value="Genomic_DNA"/>
</dbReference>
<accession>A0A8S2M017</accession>
<sequence length="17" mass="1784">MANYGPAYGTLASNLIK</sequence>
<dbReference type="Proteomes" id="UP000681967">
    <property type="component" value="Unassembled WGS sequence"/>
</dbReference>